<sequence length="241" mass="26251">RVPSNLNAQQRAQRQGQGGSQKSNSATGASAVSLSQDGRVSVREKDKEKGEVARELRGLLKERRKEKALSKREKERQHQNAPGGGLSPSESGPVSSYASPPPLSLAGQTLQELEEEMEAEAAAEAAASEAGTDEEFLLNYHVAAVKEDADLLKEESEILSKAQDGFDLASYVEKTEEMVLRKLSMYRGLLARLRKFRTAKEGPQQAQQQQQHKRNLAALQGQLARGGSHLLNGKRDGGMYG</sequence>
<gene>
    <name evidence="2" type="ORF">Cvel_27208</name>
</gene>
<name>A0A0G4HFY4_9ALVE</name>
<dbReference type="VEuPathDB" id="CryptoDB:Cvel_27208"/>
<protein>
    <submittedName>
        <fullName evidence="2">Uncharacterized protein</fullName>
    </submittedName>
</protein>
<feature type="compositionally biased region" description="Basic and acidic residues" evidence="1">
    <location>
        <begin position="40"/>
        <end position="78"/>
    </location>
</feature>
<reference evidence="2" key="1">
    <citation type="submission" date="2014-11" db="EMBL/GenBank/DDBJ databases">
        <authorList>
            <person name="Otto D Thomas"/>
            <person name="Naeem Raeece"/>
        </authorList>
    </citation>
    <scope>NUCLEOTIDE SEQUENCE</scope>
</reference>
<dbReference type="EMBL" id="CDMZ01002590">
    <property type="protein sequence ID" value="CEM43018.1"/>
    <property type="molecule type" value="Genomic_DNA"/>
</dbReference>
<evidence type="ECO:0000256" key="1">
    <source>
        <dbReference type="SAM" id="MobiDB-lite"/>
    </source>
</evidence>
<dbReference type="AlphaFoldDB" id="A0A0G4HFY4"/>
<proteinExistence type="predicted"/>
<feature type="non-terminal residue" evidence="2">
    <location>
        <position position="1"/>
    </location>
</feature>
<organism evidence="2">
    <name type="scientific">Chromera velia CCMP2878</name>
    <dbReference type="NCBI Taxonomy" id="1169474"/>
    <lineage>
        <taxon>Eukaryota</taxon>
        <taxon>Sar</taxon>
        <taxon>Alveolata</taxon>
        <taxon>Colpodellida</taxon>
        <taxon>Chromeraceae</taxon>
        <taxon>Chromera</taxon>
    </lineage>
</organism>
<feature type="region of interest" description="Disordered" evidence="1">
    <location>
        <begin position="1"/>
        <end position="104"/>
    </location>
</feature>
<feature type="compositionally biased region" description="Polar residues" evidence="1">
    <location>
        <begin position="27"/>
        <end position="38"/>
    </location>
</feature>
<feature type="compositionally biased region" description="Low complexity" evidence="1">
    <location>
        <begin position="7"/>
        <end position="26"/>
    </location>
</feature>
<feature type="compositionally biased region" description="Low complexity" evidence="1">
    <location>
        <begin position="87"/>
        <end position="98"/>
    </location>
</feature>
<evidence type="ECO:0000313" key="2">
    <source>
        <dbReference type="EMBL" id="CEM43018.1"/>
    </source>
</evidence>
<accession>A0A0G4HFY4</accession>